<sequence length="78" mass="9089">MSEKKQSTSEQSQGSSTIRFWKWSFENVEINFRTVILFCFFIAISGIMAIVLFIVFLIITIKLELFEHVKQLIEAIKA</sequence>
<feature type="transmembrane region" description="Helical" evidence="1">
    <location>
        <begin position="35"/>
        <end position="61"/>
    </location>
</feature>
<dbReference type="AlphaFoldDB" id="A0A0D8JDX5"/>
<keyword evidence="1" id="KW-0472">Membrane</keyword>
<accession>A0A0D8JDX5</accession>
<keyword evidence="3" id="KW-1185">Reference proteome</keyword>
<comment type="caution">
    <text evidence="2">The sequence shown here is derived from an EMBL/GenBank/DDBJ whole genome shotgun (WGS) entry which is preliminary data.</text>
</comment>
<dbReference type="Proteomes" id="UP000032544">
    <property type="component" value="Unassembled WGS sequence"/>
</dbReference>
<evidence type="ECO:0000256" key="1">
    <source>
        <dbReference type="SAM" id="Phobius"/>
    </source>
</evidence>
<evidence type="ECO:0000313" key="2">
    <source>
        <dbReference type="EMBL" id="KJF44053.1"/>
    </source>
</evidence>
<organism evidence="2 3">
    <name type="scientific">Draconibacterium sediminis</name>
    <dbReference type="NCBI Taxonomy" id="1544798"/>
    <lineage>
        <taxon>Bacteria</taxon>
        <taxon>Pseudomonadati</taxon>
        <taxon>Bacteroidota</taxon>
        <taxon>Bacteroidia</taxon>
        <taxon>Marinilabiliales</taxon>
        <taxon>Prolixibacteraceae</taxon>
        <taxon>Draconibacterium</taxon>
    </lineage>
</organism>
<keyword evidence="1" id="KW-1133">Transmembrane helix</keyword>
<evidence type="ECO:0000313" key="3">
    <source>
        <dbReference type="Proteomes" id="UP000032544"/>
    </source>
</evidence>
<gene>
    <name evidence="2" type="ORF">LH29_00495</name>
</gene>
<protein>
    <submittedName>
        <fullName evidence="2">Uncharacterized protein</fullName>
    </submittedName>
</protein>
<reference evidence="2 3" key="1">
    <citation type="submission" date="2014-09" db="EMBL/GenBank/DDBJ databases">
        <title>Draft Genome Sequence of Draconibacterium sp. JN14CK-3.</title>
        <authorList>
            <person name="Dong C."/>
            <person name="Lai Q."/>
            <person name="Shao Z."/>
        </authorList>
    </citation>
    <scope>NUCLEOTIDE SEQUENCE [LARGE SCALE GENOMIC DNA]</scope>
    <source>
        <strain evidence="2 3">JN14CK-3</strain>
    </source>
</reference>
<name>A0A0D8JDX5_9BACT</name>
<dbReference type="RefSeq" id="WP_045025613.1">
    <property type="nucleotide sequence ID" value="NZ_JRHC01000001.1"/>
</dbReference>
<keyword evidence="1" id="KW-0812">Transmembrane</keyword>
<dbReference type="EMBL" id="JRHC01000001">
    <property type="protein sequence ID" value="KJF44053.1"/>
    <property type="molecule type" value="Genomic_DNA"/>
</dbReference>
<proteinExistence type="predicted"/>